<dbReference type="PANTHER" id="PTHR11969">
    <property type="entry name" value="MAX DIMERIZATION, MAD"/>
    <property type="match status" value="1"/>
</dbReference>
<dbReference type="Gene3D" id="4.10.280.10">
    <property type="entry name" value="Helix-loop-helix DNA-binding domain"/>
    <property type="match status" value="1"/>
</dbReference>
<evidence type="ECO:0000256" key="6">
    <source>
        <dbReference type="SAM" id="MobiDB-lite"/>
    </source>
</evidence>
<dbReference type="GO" id="GO:0005634">
    <property type="term" value="C:nucleus"/>
    <property type="evidence" value="ECO:0007669"/>
    <property type="project" value="UniProtKB-SubCell"/>
</dbReference>
<dbReference type="SUPFAM" id="SSF47459">
    <property type="entry name" value="HLH, helix-loop-helix DNA-binding domain"/>
    <property type="match status" value="1"/>
</dbReference>
<dbReference type="PANTHER" id="PTHR11969:SF54">
    <property type="entry name" value="MAD-LIKE PROTEIN 1"/>
    <property type="match status" value="1"/>
</dbReference>
<keyword evidence="2" id="KW-0805">Transcription regulation</keyword>
<dbReference type="PROSITE" id="PS50888">
    <property type="entry name" value="BHLH"/>
    <property type="match status" value="1"/>
</dbReference>
<comment type="subcellular location">
    <subcellularLocation>
        <location evidence="1">Nucleus</location>
    </subcellularLocation>
</comment>
<accession>A0AAV2CNJ0</accession>
<proteinExistence type="predicted"/>
<dbReference type="InterPro" id="IPR011598">
    <property type="entry name" value="bHLH_dom"/>
</dbReference>
<keyword evidence="3" id="KW-0238">DNA-binding</keyword>
<evidence type="ECO:0000313" key="8">
    <source>
        <dbReference type="EMBL" id="CAL1357731.1"/>
    </source>
</evidence>
<evidence type="ECO:0000259" key="7">
    <source>
        <dbReference type="PROSITE" id="PS50888"/>
    </source>
</evidence>
<dbReference type="SMART" id="SM00353">
    <property type="entry name" value="HLH"/>
    <property type="match status" value="1"/>
</dbReference>
<keyword evidence="4" id="KW-0804">Transcription</keyword>
<reference evidence="8 9" key="1">
    <citation type="submission" date="2024-04" db="EMBL/GenBank/DDBJ databases">
        <authorList>
            <person name="Fracassetti M."/>
        </authorList>
    </citation>
    <scope>NUCLEOTIDE SEQUENCE [LARGE SCALE GENOMIC DNA]</scope>
</reference>
<protein>
    <recommendedName>
        <fullName evidence="7">BHLH domain-containing protein</fullName>
    </recommendedName>
</protein>
<dbReference type="CDD" id="cd11448">
    <property type="entry name" value="bHLH_AtFAMA_like"/>
    <property type="match status" value="1"/>
</dbReference>
<evidence type="ECO:0000313" key="9">
    <source>
        <dbReference type="Proteomes" id="UP001497516"/>
    </source>
</evidence>
<dbReference type="EMBL" id="OZ034813">
    <property type="protein sequence ID" value="CAL1357731.1"/>
    <property type="molecule type" value="Genomic_DNA"/>
</dbReference>
<dbReference type="GO" id="GO:0046983">
    <property type="term" value="F:protein dimerization activity"/>
    <property type="evidence" value="ECO:0007669"/>
    <property type="project" value="InterPro"/>
</dbReference>
<dbReference type="InterPro" id="IPR036638">
    <property type="entry name" value="HLH_DNA-bd_sf"/>
</dbReference>
<sequence>MALEAAIYSQDPFGYPPLFKDYYGCNGFHQQQEDDQGAINRSPPHLILDDKIMFNDSTTTTSPPAPTQQPIHGITSSCCWEDCFFNYNNHHHHHHSPEPCTNAFDDDVAFFNPPPQEEAMATASASVAPARRKRRRTKNARNKEEVESQRMTHIAVERNRRKQMNEYLALLRSLMPSSYIQRGDQASIIGGAVNFVKELEQLLQAMEAQKAANQYHQQQHDDEGHEKLANNGGLSSLFSDFFAFPQYSSAGKVIHSPEESAGHRMTDSLGGVPREAAVGEIEVTMVDCHANVKILVRKQHRQLVKLVAGLQGLGFTILHLNVTATSSTSDQMVLYSLSFKVEEGCRLITADEIAAGVNQMLRRIEEGSCYQDC</sequence>
<dbReference type="GO" id="GO:0000981">
    <property type="term" value="F:DNA-binding transcription factor activity, RNA polymerase II-specific"/>
    <property type="evidence" value="ECO:0007669"/>
    <property type="project" value="TreeGrafter"/>
</dbReference>
<feature type="domain" description="BHLH" evidence="7">
    <location>
        <begin position="148"/>
        <end position="199"/>
    </location>
</feature>
<feature type="compositionally biased region" description="Basic residues" evidence="6">
    <location>
        <begin position="130"/>
        <end position="140"/>
    </location>
</feature>
<evidence type="ECO:0000256" key="1">
    <source>
        <dbReference type="ARBA" id="ARBA00004123"/>
    </source>
</evidence>
<evidence type="ECO:0000256" key="3">
    <source>
        <dbReference type="ARBA" id="ARBA00023125"/>
    </source>
</evidence>
<dbReference type="Pfam" id="PF00010">
    <property type="entry name" value="HLH"/>
    <property type="match status" value="1"/>
</dbReference>
<feature type="compositionally biased region" description="Basic and acidic residues" evidence="6">
    <location>
        <begin position="141"/>
        <end position="150"/>
    </location>
</feature>
<name>A0AAV2CNJ0_9ROSI</name>
<organism evidence="8 9">
    <name type="scientific">Linum trigynum</name>
    <dbReference type="NCBI Taxonomy" id="586398"/>
    <lineage>
        <taxon>Eukaryota</taxon>
        <taxon>Viridiplantae</taxon>
        <taxon>Streptophyta</taxon>
        <taxon>Embryophyta</taxon>
        <taxon>Tracheophyta</taxon>
        <taxon>Spermatophyta</taxon>
        <taxon>Magnoliopsida</taxon>
        <taxon>eudicotyledons</taxon>
        <taxon>Gunneridae</taxon>
        <taxon>Pentapetalae</taxon>
        <taxon>rosids</taxon>
        <taxon>fabids</taxon>
        <taxon>Malpighiales</taxon>
        <taxon>Linaceae</taxon>
        <taxon>Linum</taxon>
    </lineage>
</organism>
<evidence type="ECO:0000256" key="2">
    <source>
        <dbReference type="ARBA" id="ARBA00023015"/>
    </source>
</evidence>
<evidence type="ECO:0000256" key="4">
    <source>
        <dbReference type="ARBA" id="ARBA00023163"/>
    </source>
</evidence>
<dbReference type="Proteomes" id="UP001497516">
    <property type="component" value="Chromosome 1"/>
</dbReference>
<evidence type="ECO:0000256" key="5">
    <source>
        <dbReference type="ARBA" id="ARBA00023242"/>
    </source>
</evidence>
<dbReference type="GO" id="GO:0000978">
    <property type="term" value="F:RNA polymerase II cis-regulatory region sequence-specific DNA binding"/>
    <property type="evidence" value="ECO:0007669"/>
    <property type="project" value="TreeGrafter"/>
</dbReference>
<keyword evidence="5" id="KW-0539">Nucleus</keyword>
<feature type="region of interest" description="Disordered" evidence="6">
    <location>
        <begin position="121"/>
        <end position="150"/>
    </location>
</feature>
<gene>
    <name evidence="8" type="ORF">LTRI10_LOCUS5337</name>
</gene>
<dbReference type="AlphaFoldDB" id="A0AAV2CNJ0"/>
<keyword evidence="9" id="KW-1185">Reference proteome</keyword>